<dbReference type="HOGENOM" id="CLU_048696_0_1_10"/>
<dbReference type="RefSeq" id="WP_013408611.1">
    <property type="nucleotide sequence ID" value="NC_014655.1"/>
</dbReference>
<dbReference type="EMBL" id="CP002305">
    <property type="protein sequence ID" value="ADQ17562.1"/>
    <property type="molecule type" value="Genomic_DNA"/>
</dbReference>
<sequence>MTKVENKHITVYEHQKLLVGKDLSQDQYEALLRFYGNYSPFFTLIRNGVKFCSYVGVLQVGNTLIEILPKADISSGNGQETLWQKVLIQMLRTVWGFSVRDAGSSHLKIKHHSVLDLYFELYVFELEKLIHYGLIKKYRREERNTVALKGKLAFTKHIQNNLVHQERFYIQTFNYTLHHLLHQVLYTALKVVQNLNRNTLLHARIGNLLLHFPEQKPIKVTPSTFERLPQDRKSLLYRPALEIAELLLLNYHPDISQGHKHVLALMFDMNALWEQFVLRLLQRNLKSYTVSGQVNKKFWKSTTGSLSSSLRPDILIHGRSSTVVLDTKWKYLNGEGPSADDLRQMYVYQEYFQANTAALIYPGTDRKLSGAYFQKEENKHLDTKECHILQISVEENTFLWQKKIVAAVEELFQNNQN</sequence>
<dbReference type="KEGG" id="lby:Lbys_1859"/>
<dbReference type="PANTHER" id="PTHR38733:SF1">
    <property type="entry name" value="TYPE IV METHYL-DIRECTED RESTRICTION ENZYME ECOKMCRBC"/>
    <property type="match status" value="1"/>
</dbReference>
<dbReference type="InterPro" id="IPR019292">
    <property type="entry name" value="McrC"/>
</dbReference>
<protein>
    <submittedName>
        <fullName evidence="1">5-methylcytosine restriction system component-like protein</fullName>
    </submittedName>
</protein>
<dbReference type="eggNOG" id="COG4268">
    <property type="taxonomic scope" value="Bacteria"/>
</dbReference>
<dbReference type="REBASE" id="29036">
    <property type="entry name" value="LbyMcrBC2P"/>
</dbReference>
<reference evidence="1 2" key="2">
    <citation type="journal article" date="2011" name="Stand. Genomic Sci.">
        <title>Complete genome sequence of Leadbetterella byssophila type strain (4M15).</title>
        <authorList>
            <person name="Abt B."/>
            <person name="Teshima H."/>
            <person name="Lucas S."/>
            <person name="Lapidus A."/>
            <person name="Del Rio T.G."/>
            <person name="Nolan M."/>
            <person name="Tice H."/>
            <person name="Cheng J.F."/>
            <person name="Pitluck S."/>
            <person name="Liolios K."/>
            <person name="Pagani I."/>
            <person name="Ivanova N."/>
            <person name="Mavromatis K."/>
            <person name="Pati A."/>
            <person name="Tapia R."/>
            <person name="Han C."/>
            <person name="Goodwin L."/>
            <person name="Chen A."/>
            <person name="Palaniappan K."/>
            <person name="Land M."/>
            <person name="Hauser L."/>
            <person name="Chang Y.J."/>
            <person name="Jeffries C.D."/>
            <person name="Rohde M."/>
            <person name="Goker M."/>
            <person name="Tindall B.J."/>
            <person name="Detter J.C."/>
            <person name="Woyke T."/>
            <person name="Bristow J."/>
            <person name="Eisen J.A."/>
            <person name="Markowitz V."/>
            <person name="Hugenholtz P."/>
            <person name="Klenk H.P."/>
            <person name="Kyrpides N.C."/>
        </authorList>
    </citation>
    <scope>NUCLEOTIDE SEQUENCE [LARGE SCALE GENOMIC DNA]</scope>
    <source>
        <strain evidence="2">DSM 17132 / JCM 16389 / KACC 11308 / NBRC 106382 / 4M15</strain>
    </source>
</reference>
<reference key="1">
    <citation type="submission" date="2010-11" db="EMBL/GenBank/DDBJ databases">
        <title>The complete genome of Leadbetterella byssophila DSM 17132.</title>
        <authorList>
            <consortium name="US DOE Joint Genome Institute (JGI-PGF)"/>
            <person name="Lucas S."/>
            <person name="Copeland A."/>
            <person name="Lapidus A."/>
            <person name="Glavina del Rio T."/>
            <person name="Dalin E."/>
            <person name="Tice H."/>
            <person name="Bruce D."/>
            <person name="Goodwin L."/>
            <person name="Pitluck S."/>
            <person name="Kyrpides N."/>
            <person name="Mavromatis K."/>
            <person name="Ivanova N."/>
            <person name="Teshima H."/>
            <person name="Brettin T."/>
            <person name="Detter J.C."/>
            <person name="Han C."/>
            <person name="Tapia R."/>
            <person name="Land M."/>
            <person name="Hauser L."/>
            <person name="Markowitz V."/>
            <person name="Cheng J.-F."/>
            <person name="Hugenholtz P."/>
            <person name="Woyke T."/>
            <person name="Wu D."/>
            <person name="Tindall B."/>
            <person name="Pomrenke H.G."/>
            <person name="Brambilla E."/>
            <person name="Klenk H.-P."/>
            <person name="Eisen J.A."/>
        </authorList>
    </citation>
    <scope>NUCLEOTIDE SEQUENCE [LARGE SCALE GENOMIC DNA]</scope>
    <source>
        <strain>DSM 17132</strain>
    </source>
</reference>
<dbReference type="AlphaFoldDB" id="E4RR76"/>
<name>E4RR76_LEAB4</name>
<evidence type="ECO:0000313" key="1">
    <source>
        <dbReference type="EMBL" id="ADQ17562.1"/>
    </source>
</evidence>
<dbReference type="OrthoDB" id="307209at2"/>
<dbReference type="Pfam" id="PF10117">
    <property type="entry name" value="McrBC"/>
    <property type="match status" value="1"/>
</dbReference>
<accession>E4RR76</accession>
<dbReference type="Proteomes" id="UP000007435">
    <property type="component" value="Chromosome"/>
</dbReference>
<organism evidence="1 2">
    <name type="scientific">Leadbetterella byssophila (strain DSM 17132 / JCM 16389 / KACC 11308 / NBRC 106382 / 4M15)</name>
    <dbReference type="NCBI Taxonomy" id="649349"/>
    <lineage>
        <taxon>Bacteria</taxon>
        <taxon>Pseudomonadati</taxon>
        <taxon>Bacteroidota</taxon>
        <taxon>Cytophagia</taxon>
        <taxon>Cytophagales</taxon>
        <taxon>Leadbetterellaceae</taxon>
        <taxon>Leadbetterella</taxon>
    </lineage>
</organism>
<proteinExistence type="predicted"/>
<dbReference type="STRING" id="649349.Lbys_1859"/>
<dbReference type="PANTHER" id="PTHR38733">
    <property type="entry name" value="PROTEIN MCRC"/>
    <property type="match status" value="1"/>
</dbReference>
<gene>
    <name evidence="1" type="ordered locus">Lbys_1859</name>
</gene>
<evidence type="ECO:0000313" key="2">
    <source>
        <dbReference type="Proteomes" id="UP000007435"/>
    </source>
</evidence>
<keyword evidence="2" id="KW-1185">Reference proteome</keyword>